<proteinExistence type="predicted"/>
<dbReference type="HOGENOM" id="CLU_2617825_0_0_6"/>
<dbReference type="AlphaFoldDB" id="Q65RV5"/>
<feature type="compositionally biased region" description="Basic and acidic residues" evidence="1">
    <location>
        <begin position="54"/>
        <end position="71"/>
    </location>
</feature>
<organism evidence="2 3">
    <name type="scientific">Mannheimia succiniciproducens (strain KCTC 0769BP / MBEL55E)</name>
    <dbReference type="NCBI Taxonomy" id="221988"/>
    <lineage>
        <taxon>Bacteria</taxon>
        <taxon>Pseudomonadati</taxon>
        <taxon>Pseudomonadota</taxon>
        <taxon>Gammaproteobacteria</taxon>
        <taxon>Pasteurellales</taxon>
        <taxon>Pasteurellaceae</taxon>
        <taxon>Basfia</taxon>
    </lineage>
</organism>
<dbReference type="EMBL" id="AE016827">
    <property type="protein sequence ID" value="AAU38305.1"/>
    <property type="molecule type" value="Genomic_DNA"/>
</dbReference>
<name>Q65RV5_MANSM</name>
<protein>
    <submittedName>
        <fullName evidence="2">SprT protein</fullName>
    </submittedName>
</protein>
<reference evidence="2 3" key="1">
    <citation type="journal article" date="2004" name="Nat. Biotechnol.">
        <title>The genome sequence of the capnophilic rumen bacterium Mannheimia succiniciproducens.</title>
        <authorList>
            <person name="Hong S.H."/>
            <person name="Kim J.S."/>
            <person name="Lee S.Y."/>
            <person name="In Y.H."/>
            <person name="Choi S.S."/>
            <person name="Rih J.-K."/>
            <person name="Kim C.H."/>
            <person name="Jeong H."/>
            <person name="Hur C.G."/>
            <person name="Kim J.J."/>
        </authorList>
    </citation>
    <scope>NUCLEOTIDE SEQUENCE [LARGE SCALE GENOMIC DNA]</scope>
    <source>
        <strain evidence="3">KCTC 0769BP / MBEL55E</strain>
    </source>
</reference>
<evidence type="ECO:0000313" key="2">
    <source>
        <dbReference type="EMBL" id="AAU38305.1"/>
    </source>
</evidence>
<dbReference type="KEGG" id="msu:MS1698"/>
<dbReference type="Proteomes" id="UP000000607">
    <property type="component" value="Chromosome"/>
</dbReference>
<evidence type="ECO:0000313" key="3">
    <source>
        <dbReference type="Proteomes" id="UP000000607"/>
    </source>
</evidence>
<feature type="region of interest" description="Disordered" evidence="1">
    <location>
        <begin position="52"/>
        <end position="78"/>
    </location>
</feature>
<keyword evidence="3" id="KW-1185">Reference proteome</keyword>
<sequence length="78" mass="8943">MFIYKKSAEFNRTFKSDFKYRKIATQLEGLFIFYKLDLNRLQKINSSCISGKNTPRDHAESGYGGERKVDESGIGIGK</sequence>
<gene>
    <name evidence="2" type="primary">sprT</name>
    <name evidence="2" type="ordered locus">MS1698</name>
</gene>
<evidence type="ECO:0000256" key="1">
    <source>
        <dbReference type="SAM" id="MobiDB-lite"/>
    </source>
</evidence>
<accession>Q65RV5</accession>